<dbReference type="CDD" id="cd20739">
    <property type="entry name" value="PoNe_DUF637"/>
    <property type="match status" value="1"/>
</dbReference>
<dbReference type="Proteomes" id="UP000186455">
    <property type="component" value="Unassembled WGS sequence"/>
</dbReference>
<protein>
    <submittedName>
        <fullName evidence="2">Uncharacterized protein</fullName>
    </submittedName>
</protein>
<feature type="compositionally biased region" description="Gly residues" evidence="1">
    <location>
        <begin position="485"/>
        <end position="567"/>
    </location>
</feature>
<gene>
    <name evidence="2" type="ORF">AB852_07865</name>
</gene>
<reference evidence="2 3" key="1">
    <citation type="submission" date="2015-06" db="EMBL/GenBank/DDBJ databases">
        <title>Cloning and characterization of the uncialamcin biosynthetic gene cluster.</title>
        <authorList>
            <person name="Yan X."/>
            <person name="Huang T."/>
            <person name="Ge H."/>
            <person name="Shen B."/>
        </authorList>
    </citation>
    <scope>NUCLEOTIDE SEQUENCE [LARGE SCALE GENOMIC DNA]</scope>
    <source>
        <strain evidence="2 3">DCA2648</strain>
    </source>
</reference>
<dbReference type="STRING" id="1048205.AB852_07865"/>
<dbReference type="InterPro" id="IPR049762">
    <property type="entry name" value="PoNe_dom"/>
</dbReference>
<comment type="caution">
    <text evidence="2">The sequence shown here is derived from an EMBL/GenBank/DDBJ whole genome shotgun (WGS) entry which is preliminary data.</text>
</comment>
<feature type="region of interest" description="Disordered" evidence="1">
    <location>
        <begin position="378"/>
        <end position="679"/>
    </location>
</feature>
<feature type="region of interest" description="Disordered" evidence="1">
    <location>
        <begin position="810"/>
        <end position="831"/>
    </location>
</feature>
<evidence type="ECO:0000256" key="1">
    <source>
        <dbReference type="SAM" id="MobiDB-lite"/>
    </source>
</evidence>
<feature type="compositionally biased region" description="Polar residues" evidence="1">
    <location>
        <begin position="415"/>
        <end position="426"/>
    </location>
</feature>
<evidence type="ECO:0000313" key="2">
    <source>
        <dbReference type="EMBL" id="OKH96839.1"/>
    </source>
</evidence>
<feature type="compositionally biased region" description="Gly residues" evidence="1">
    <location>
        <begin position="575"/>
        <end position="587"/>
    </location>
</feature>
<feature type="compositionally biased region" description="Low complexity" evidence="1">
    <location>
        <begin position="386"/>
        <end position="403"/>
    </location>
</feature>
<sequence>MNGGAINPGTIPQFTGNLGELETQRGLLHGAAGQFRDAGADVHARFQGLSAFYTAPEAEQLFATTGPVKSESDVFADQLESVTTALSEYAAEVRPIEARLKQLREDATAFVSGISGDKHWKDDGDKVEENNDLVKDVNAAVAAFWEAERACANKITALVCGTHFIADDGTGKSNMYGFSEKDLDSTKELPWGSQVEESRRWWEVHHHVGSFLKGVFVDGLWGTIRGLGTLVGVDGWDAAGQAWTGLAKVVTGLAITVTPVLGTVFWALPEEKLPGWFRESRTAVKETGKALVAWDEWGKNPARAAGATTFNVVTTVFTGGAGAAAKTGSVAKVISALGKTGRLLDPVTYIAKGGKVVTVKVGDLLAGLRNVDAGARINIPEPATPAPVAGADDAARAGTGPDPSHTVRLPDDANGSPQYLDTNTGQLLDAAGNPKPDVMPRDVTNPDRSGAEVPPVRSETPVQVGAREPALVGAGPGAGSIDNAAGGGAPGGVSPGAGAPGGMPGGVTPGGGAVPGAVTPGGGAVPGGGGLDGLPGGGANNLPGGGAGQLPGGGANNLPGGGAGQLPGGAVDNLPGGGANNLPGGGANHIPGGTADNLPSNNLGDNATPGGGAATTPDTTPGGGTAGDSPTVPGQGADPVPGNAGGGTGNGPGGGGGNGPGGGSGSNLPEPRDPRTYTLAERQAIMDHQVARANDPSDTYLKDFYQKNGHRKLLTNVDEFGLAPPQLVKTPGGWVPADSIPPALPPTYLDDVAGDATRKPLTPEARKELDDLAKARQDALDADRAPHKAYAEAKSAWEKDPGNLELAKAAEDARAAHKDPHAKATKTSEDYGEGIARHHAIPERFPGAVEQPLHGPKSGAHQFDQVYKHGDRYIVVEAKSNIRTELGSRMIGSARHSQGSRPYFKDILEQMKKRSADSKLAEDLEKALLHGRVDYLEIKGLDNQGAHVDYSIKQFDISK</sequence>
<accession>A0A1Q4VG88</accession>
<organism evidence="2 3">
    <name type="scientific">Streptomyces uncialis</name>
    <dbReference type="NCBI Taxonomy" id="1048205"/>
    <lineage>
        <taxon>Bacteria</taxon>
        <taxon>Bacillati</taxon>
        <taxon>Actinomycetota</taxon>
        <taxon>Actinomycetes</taxon>
        <taxon>Kitasatosporales</taxon>
        <taxon>Streptomycetaceae</taxon>
        <taxon>Streptomyces</taxon>
    </lineage>
</organism>
<dbReference type="AlphaFoldDB" id="A0A1Q4VG88"/>
<name>A0A1Q4VG88_9ACTN</name>
<evidence type="ECO:0000313" key="3">
    <source>
        <dbReference type="Proteomes" id="UP000186455"/>
    </source>
</evidence>
<proteinExistence type="predicted"/>
<dbReference type="EMBL" id="LFBV01000001">
    <property type="protein sequence ID" value="OKH96839.1"/>
    <property type="molecule type" value="Genomic_DNA"/>
</dbReference>
<feature type="compositionally biased region" description="Gly residues" evidence="1">
    <location>
        <begin position="643"/>
        <end position="665"/>
    </location>
</feature>
<feature type="compositionally biased region" description="Basic and acidic residues" evidence="1">
    <location>
        <begin position="810"/>
        <end position="829"/>
    </location>
</feature>
<keyword evidence="3" id="KW-1185">Reference proteome</keyword>